<dbReference type="EMBL" id="DS999411">
    <property type="protein sequence ID" value="EED36662.1"/>
    <property type="molecule type" value="Genomic_DNA"/>
</dbReference>
<dbReference type="eggNOG" id="COG2141">
    <property type="taxonomic scope" value="Bacteria"/>
</dbReference>
<feature type="domain" description="Luciferase-like" evidence="5">
    <location>
        <begin position="11"/>
        <end position="325"/>
    </location>
</feature>
<evidence type="ECO:0000256" key="3">
    <source>
        <dbReference type="ARBA" id="ARBA00023002"/>
    </source>
</evidence>
<keyword evidence="2" id="KW-0288">FMN</keyword>
<dbReference type="SUPFAM" id="SSF51679">
    <property type="entry name" value="Bacterial luciferase-like"/>
    <property type="match status" value="1"/>
</dbReference>
<evidence type="ECO:0000259" key="5">
    <source>
        <dbReference type="Pfam" id="PF00296"/>
    </source>
</evidence>
<dbReference type="HOGENOM" id="CLU_027853_1_2_6"/>
<evidence type="ECO:0000313" key="7">
    <source>
        <dbReference type="Proteomes" id="UP000004699"/>
    </source>
</evidence>
<organism evidence="6 7">
    <name type="scientific">Luminiphilus syltensis NOR5-1B</name>
    <dbReference type="NCBI Taxonomy" id="565045"/>
    <lineage>
        <taxon>Bacteria</taxon>
        <taxon>Pseudomonadati</taxon>
        <taxon>Pseudomonadota</taxon>
        <taxon>Gammaproteobacteria</taxon>
        <taxon>Cellvibrionales</taxon>
        <taxon>Halieaceae</taxon>
        <taxon>Luminiphilus</taxon>
    </lineage>
</organism>
<dbReference type="Proteomes" id="UP000004699">
    <property type="component" value="Unassembled WGS sequence"/>
</dbReference>
<dbReference type="RefSeq" id="WP_009021405.1">
    <property type="nucleotide sequence ID" value="NZ_DS999411.1"/>
</dbReference>
<dbReference type="Pfam" id="PF00296">
    <property type="entry name" value="Bac_luciferase"/>
    <property type="match status" value="1"/>
</dbReference>
<sequence length="355" mass="39648">MTTTPPIKLGLFMPNCSFSMSMSTYKPHPEEWEFEYNVRIAQLAEAEGFDFLFPSARWRGMGGETNYQGTNFETFTWAASMLQRTQRIGVYSTVHVPVYHPFLVAKMGAGLDYMSGGRWGLNVVSGWNQTEFKMMGLDIADHARRYERTTDYIKVIKGLWTCEPGTFDFESEWYQIHQGWISPMPHSKPYPPIINAGTSEAGRNLVATECDWSFMCPPSVEASGGMVSDIKQRAAKVGRQVRCVAALFLIIGDTEAAAEEEKQRILEQADREALSNWLAGLSMDSNSFDSHTLDMFCLSGGSTPLVGTPASIAEAIIEMNRQGMDGVLLSFLDYYAGTQKFAREVIPLLEKAGIR</sequence>
<dbReference type="PANTHER" id="PTHR42847:SF4">
    <property type="entry name" value="ALKANESULFONATE MONOOXYGENASE-RELATED"/>
    <property type="match status" value="1"/>
</dbReference>
<name>B8KTI4_9GAMM</name>
<evidence type="ECO:0000256" key="4">
    <source>
        <dbReference type="ARBA" id="ARBA00023033"/>
    </source>
</evidence>
<dbReference type="Gene3D" id="3.20.20.30">
    <property type="entry name" value="Luciferase-like domain"/>
    <property type="match status" value="1"/>
</dbReference>
<evidence type="ECO:0000256" key="2">
    <source>
        <dbReference type="ARBA" id="ARBA00022643"/>
    </source>
</evidence>
<evidence type="ECO:0000313" key="6">
    <source>
        <dbReference type="EMBL" id="EED36662.1"/>
    </source>
</evidence>
<dbReference type="InterPro" id="IPR036661">
    <property type="entry name" value="Luciferase-like_sf"/>
</dbReference>
<evidence type="ECO:0000256" key="1">
    <source>
        <dbReference type="ARBA" id="ARBA00022630"/>
    </source>
</evidence>
<gene>
    <name evidence="6" type="ORF">NOR51B_2614</name>
</gene>
<dbReference type="CDD" id="cd01094">
    <property type="entry name" value="Alkanesulfonate_monoxygenase"/>
    <property type="match status" value="1"/>
</dbReference>
<accession>B8KTI4</accession>
<reference evidence="7" key="1">
    <citation type="journal article" date="2013" name="BMC Microbiol.">
        <title>Taxonomy and evolution of bacteriochlorophyll a-containing members of the OM60/NOR5 clade of marine gammaproteobacteria: description of Luminiphilus syltensis gen. nov., sp. nov., reclassification of Haliea rubra as Pseudohaliea rubra gen. nov., comb. nov., and emendation of Chromatocurvus halotolerans.</title>
        <authorList>
            <person name="Spring S."/>
            <person name="Riedel T."/>
            <person name="Sproer C."/>
            <person name="Yan S."/>
            <person name="Harder J."/>
            <person name="Fuchs B.M."/>
        </authorList>
    </citation>
    <scope>NUCLEOTIDE SEQUENCE [LARGE SCALE GENOMIC DNA]</scope>
    <source>
        <strain evidence="7">NOR51-B</strain>
    </source>
</reference>
<dbReference type="STRING" id="565045.NOR51B_2614"/>
<keyword evidence="1" id="KW-0285">Flavoprotein</keyword>
<dbReference type="InterPro" id="IPR050172">
    <property type="entry name" value="SsuD_RutA_monooxygenase"/>
</dbReference>
<dbReference type="OrthoDB" id="9814695at2"/>
<dbReference type="AlphaFoldDB" id="B8KTI4"/>
<keyword evidence="7" id="KW-1185">Reference proteome</keyword>
<dbReference type="GO" id="GO:0008726">
    <property type="term" value="F:alkanesulfonate monooxygenase activity"/>
    <property type="evidence" value="ECO:0007669"/>
    <property type="project" value="TreeGrafter"/>
</dbReference>
<dbReference type="GO" id="GO:0046306">
    <property type="term" value="P:alkanesulfonate catabolic process"/>
    <property type="evidence" value="ECO:0007669"/>
    <property type="project" value="TreeGrafter"/>
</dbReference>
<keyword evidence="3" id="KW-0560">Oxidoreductase</keyword>
<proteinExistence type="predicted"/>
<keyword evidence="4 6" id="KW-0503">Monooxygenase</keyword>
<protein>
    <submittedName>
        <fullName evidence="6">Putative monooxygenase RutA</fullName>
    </submittedName>
</protein>
<dbReference type="PANTHER" id="PTHR42847">
    <property type="entry name" value="ALKANESULFONATE MONOOXYGENASE"/>
    <property type="match status" value="1"/>
</dbReference>
<dbReference type="InterPro" id="IPR011251">
    <property type="entry name" value="Luciferase-like_dom"/>
</dbReference>